<proteinExistence type="predicted"/>
<keyword evidence="2" id="KW-1185">Reference proteome</keyword>
<comment type="caution">
    <text evidence="1">The sequence shown here is derived from an EMBL/GenBank/DDBJ whole genome shotgun (WGS) entry which is preliminary data.</text>
</comment>
<dbReference type="InterPro" id="IPR032675">
    <property type="entry name" value="LRR_dom_sf"/>
</dbReference>
<evidence type="ECO:0000313" key="1">
    <source>
        <dbReference type="EMBL" id="KAK7039441.1"/>
    </source>
</evidence>
<evidence type="ECO:0008006" key="3">
    <source>
        <dbReference type="Google" id="ProtNLM"/>
    </source>
</evidence>
<dbReference type="Gene3D" id="3.80.10.10">
    <property type="entry name" value="Ribonuclease Inhibitor"/>
    <property type="match status" value="1"/>
</dbReference>
<dbReference type="AlphaFoldDB" id="A0AAW0CLP4"/>
<protein>
    <recommendedName>
        <fullName evidence="3">F-box domain-containing protein</fullName>
    </recommendedName>
</protein>
<organism evidence="1 2">
    <name type="scientific">Favolaschia claudopus</name>
    <dbReference type="NCBI Taxonomy" id="2862362"/>
    <lineage>
        <taxon>Eukaryota</taxon>
        <taxon>Fungi</taxon>
        <taxon>Dikarya</taxon>
        <taxon>Basidiomycota</taxon>
        <taxon>Agaricomycotina</taxon>
        <taxon>Agaricomycetes</taxon>
        <taxon>Agaricomycetidae</taxon>
        <taxon>Agaricales</taxon>
        <taxon>Marasmiineae</taxon>
        <taxon>Mycenaceae</taxon>
        <taxon>Favolaschia</taxon>
    </lineage>
</organism>
<dbReference type="Proteomes" id="UP001362999">
    <property type="component" value="Unassembled WGS sequence"/>
</dbReference>
<sequence>MTIETLHTRIAQLDAQIGLQEQLLQNLKNDRILARRELNAALDPIARLPLEISSEIFLQVLPSRDRFAEVRANAMPMLFLSICNSWTRIALATPELWCTLKISFPCAKGLPNVLSSWLERARSRPLSILLHCHGMLDCDVAKVIWAHGEQLKQLEIIIDPIADAEEEDCEDSVSEASKEGRIKLWDHSSYPDSLPALEKLSISSRPLQTMYDPESVPLLFYPHFAHLLLVSFNLVECQLEYLETSYRPPHTLDLNLPKLRRLMFGEEHANSDDAVLLDLHSLPSLETLSVSCREISTDALVSFFRRCSPPLRELVLGHTDGFEGPGKLSTFDDVADCLAAVPDLRHLELWWASYQMATHLLRELGESSASLVPHLSTLILHLESQAARDMTQLFWSRLYMALLFRRTQFRVVRVHIYYGMYEPPSADTVAALRELADNGMQIYITGVLDTEPKA</sequence>
<evidence type="ECO:0000313" key="2">
    <source>
        <dbReference type="Proteomes" id="UP001362999"/>
    </source>
</evidence>
<reference evidence="1 2" key="1">
    <citation type="journal article" date="2024" name="J Genomics">
        <title>Draft genome sequencing and assembly of Favolaschia claudopus CIRM-BRFM 2984 isolated from oak limbs.</title>
        <authorList>
            <person name="Navarro D."/>
            <person name="Drula E."/>
            <person name="Chaduli D."/>
            <person name="Cazenave R."/>
            <person name="Ahrendt S."/>
            <person name="Wang J."/>
            <person name="Lipzen A."/>
            <person name="Daum C."/>
            <person name="Barry K."/>
            <person name="Grigoriev I.V."/>
            <person name="Favel A."/>
            <person name="Rosso M.N."/>
            <person name="Martin F."/>
        </authorList>
    </citation>
    <scope>NUCLEOTIDE SEQUENCE [LARGE SCALE GENOMIC DNA]</scope>
    <source>
        <strain evidence="1 2">CIRM-BRFM 2984</strain>
    </source>
</reference>
<dbReference type="EMBL" id="JAWWNJ010000016">
    <property type="protein sequence ID" value="KAK7039441.1"/>
    <property type="molecule type" value="Genomic_DNA"/>
</dbReference>
<dbReference type="SUPFAM" id="SSF52047">
    <property type="entry name" value="RNI-like"/>
    <property type="match status" value="1"/>
</dbReference>
<accession>A0AAW0CLP4</accession>
<name>A0AAW0CLP4_9AGAR</name>
<gene>
    <name evidence="1" type="ORF">R3P38DRAFT_2899512</name>
</gene>